<evidence type="ECO:0000259" key="3">
    <source>
        <dbReference type="Pfam" id="PF05699"/>
    </source>
</evidence>
<dbReference type="InterPro" id="IPR025398">
    <property type="entry name" value="DUF4371"/>
</dbReference>
<accession>A0A398AQB8</accession>
<dbReference type="InterPro" id="IPR012337">
    <property type="entry name" value="RNaseH-like_sf"/>
</dbReference>
<dbReference type="Proteomes" id="UP000264353">
    <property type="component" value="Chromosome A1"/>
</dbReference>
<organism evidence="5 6">
    <name type="scientific">Brassica campestris</name>
    <name type="common">Field mustard</name>
    <dbReference type="NCBI Taxonomy" id="3711"/>
    <lineage>
        <taxon>Eukaryota</taxon>
        <taxon>Viridiplantae</taxon>
        <taxon>Streptophyta</taxon>
        <taxon>Embryophyta</taxon>
        <taxon>Tracheophyta</taxon>
        <taxon>Spermatophyta</taxon>
        <taxon>Magnoliopsida</taxon>
        <taxon>eudicotyledons</taxon>
        <taxon>Gunneridae</taxon>
        <taxon>Pentapetalae</taxon>
        <taxon>rosids</taxon>
        <taxon>malvids</taxon>
        <taxon>Brassicales</taxon>
        <taxon>Brassicaceae</taxon>
        <taxon>Brassiceae</taxon>
        <taxon>Brassica</taxon>
    </lineage>
</organism>
<evidence type="ECO:0000256" key="2">
    <source>
        <dbReference type="SAM" id="Phobius"/>
    </source>
</evidence>
<gene>
    <name evidence="5" type="ORF">BRARA_A02575</name>
</gene>
<evidence type="ECO:0000313" key="5">
    <source>
        <dbReference type="EMBL" id="RID79871.1"/>
    </source>
</evidence>
<feature type="compositionally biased region" description="Basic residues" evidence="1">
    <location>
        <begin position="1"/>
        <end position="10"/>
    </location>
</feature>
<name>A0A398AQB8_BRACM</name>
<dbReference type="PANTHER" id="PTHR11697">
    <property type="entry name" value="GENERAL TRANSCRIPTION FACTOR 2-RELATED ZINC FINGER PROTEIN"/>
    <property type="match status" value="1"/>
</dbReference>
<dbReference type="GO" id="GO:0046983">
    <property type="term" value="F:protein dimerization activity"/>
    <property type="evidence" value="ECO:0007669"/>
    <property type="project" value="InterPro"/>
</dbReference>
<dbReference type="Pfam" id="PF05699">
    <property type="entry name" value="Dimer_Tnp_hAT"/>
    <property type="match status" value="1"/>
</dbReference>
<feature type="transmembrane region" description="Helical" evidence="2">
    <location>
        <begin position="399"/>
        <end position="418"/>
    </location>
</feature>
<evidence type="ECO:0000259" key="4">
    <source>
        <dbReference type="Pfam" id="PF14291"/>
    </source>
</evidence>
<dbReference type="Pfam" id="PF14291">
    <property type="entry name" value="DUF4371"/>
    <property type="match status" value="1"/>
</dbReference>
<keyword evidence="2" id="KW-1133">Transmembrane helix</keyword>
<feature type="region of interest" description="Disordered" evidence="1">
    <location>
        <begin position="1"/>
        <end position="34"/>
    </location>
</feature>
<evidence type="ECO:0008006" key="7">
    <source>
        <dbReference type="Google" id="ProtNLM"/>
    </source>
</evidence>
<proteinExistence type="predicted"/>
<evidence type="ECO:0000256" key="1">
    <source>
        <dbReference type="SAM" id="MobiDB-lite"/>
    </source>
</evidence>
<keyword evidence="2" id="KW-0472">Membrane</keyword>
<dbReference type="PANTHER" id="PTHR11697:SF230">
    <property type="entry name" value="ZINC FINGER, MYM DOMAIN CONTAINING 1"/>
    <property type="match status" value="1"/>
</dbReference>
<dbReference type="InterPro" id="IPR055298">
    <property type="entry name" value="AtLOH3-like"/>
</dbReference>
<dbReference type="AlphaFoldDB" id="A0A398AQB8"/>
<sequence length="588" mass="68030">MEKYSKKKDKGKSPPIHDTNINDLPSDPGERKDIMHYPTNQRDKVRYLTTGPCQPYGHKFKEILIAGSTRRFNPAWFDQYDEVRKQGGSDAFVKKGLIDLMNQNQSIVHATFMQDDKVKSEYRIRLNALINAFRFLLRQGLPFRGHTEKEEAVNKGNFLELVKYTGEQNDAIRKVILNNAPGNNQMISPVIQKDIVHSLQENVALPRNDSFTEELRQAILEEISHNVFGLLVDESADFSHKEQMGVVLWVVDKRGAIKERFIGVVHVKETSLLALKSAIDDLFVRYGINIKNVRGQGYDGASNMRGELNRLRSLVARETSSAYYVHFFAHQLQLVVERSLSRPANTRWGSHHKTLLRLEELFSTTIKVLEYIQDEGVEDVNKHQAYGLLKYFHAFDCAFYLHLMLLILGFTAYLSLALQQKDQDILNAMSLVESTKQELQKLKDDGWELLMAKVCYFCNKHDAEILIMEEDFVDPRRRRKRTNITNMHQYKVNCFCTNLSLELQLEIYIDNIRRDEKFKNVENLEDLSCLMVKTQKRIAHPLVYKLLKLVLTLPVATASVERCFSAMKLVKTDVCNRIEDQFLSDYIV</sequence>
<evidence type="ECO:0000313" key="6">
    <source>
        <dbReference type="Proteomes" id="UP000264353"/>
    </source>
</evidence>
<feature type="domain" description="DUF4371" evidence="4">
    <location>
        <begin position="94"/>
        <end position="309"/>
    </location>
</feature>
<reference evidence="5 6" key="1">
    <citation type="submission" date="2018-06" db="EMBL/GenBank/DDBJ databases">
        <title>WGS assembly of Brassica rapa FPsc.</title>
        <authorList>
            <person name="Bowman J."/>
            <person name="Kohchi T."/>
            <person name="Yamato K."/>
            <person name="Jenkins J."/>
            <person name="Shu S."/>
            <person name="Ishizaki K."/>
            <person name="Yamaoka S."/>
            <person name="Nishihama R."/>
            <person name="Nakamura Y."/>
            <person name="Berger F."/>
            <person name="Adam C."/>
            <person name="Aki S."/>
            <person name="Althoff F."/>
            <person name="Araki T."/>
            <person name="Arteaga-Vazquez M."/>
            <person name="Balasubrmanian S."/>
            <person name="Bauer D."/>
            <person name="Boehm C."/>
            <person name="Briginshaw L."/>
            <person name="Caballero-Perez J."/>
            <person name="Catarino B."/>
            <person name="Chen F."/>
            <person name="Chiyoda S."/>
            <person name="Chovatia M."/>
            <person name="Davies K."/>
            <person name="Delmans M."/>
            <person name="Demura T."/>
            <person name="Dierschke T."/>
            <person name="Dolan L."/>
            <person name="Dorantes-Acosta A."/>
            <person name="Eklund D."/>
            <person name="Florent S."/>
            <person name="Flores-Sandoval E."/>
            <person name="Fujiyama A."/>
            <person name="Fukuzawa H."/>
            <person name="Galik B."/>
            <person name="Grimanelli D."/>
            <person name="Grimwood J."/>
            <person name="Grossniklaus U."/>
            <person name="Hamada T."/>
            <person name="Haseloff J."/>
            <person name="Hetherington A."/>
            <person name="Higo A."/>
            <person name="Hirakawa Y."/>
            <person name="Hundley H."/>
            <person name="Ikeda Y."/>
            <person name="Inoue K."/>
            <person name="Inoue S."/>
            <person name="Ishida S."/>
            <person name="Jia Q."/>
            <person name="Kakita M."/>
            <person name="Kanazawa T."/>
            <person name="Kawai Y."/>
            <person name="Kawashima T."/>
            <person name="Kennedy M."/>
            <person name="Kinose K."/>
            <person name="Kinoshita T."/>
            <person name="Kohara Y."/>
            <person name="Koide E."/>
            <person name="Komatsu K."/>
            <person name="Kopischke S."/>
            <person name="Kubo M."/>
            <person name="Kyozuka J."/>
            <person name="Lagercrantz U."/>
            <person name="Lin S."/>
            <person name="Lindquist E."/>
            <person name="Lipzen A."/>
            <person name="Lu C."/>
            <person name="Luna E."/>
            <person name="Martienssen R."/>
            <person name="Minamino N."/>
            <person name="Mizutani M."/>
            <person name="Mizutani M."/>
            <person name="Mochizuki N."/>
            <person name="Monte I."/>
            <person name="Mosher R."/>
            <person name="Nagasaki H."/>
            <person name="Nakagami H."/>
            <person name="Naramoto S."/>
            <person name="Nishitani K."/>
            <person name="Ohtani M."/>
            <person name="Okamoto T."/>
            <person name="Okumura M."/>
            <person name="Phillips J."/>
            <person name="Pollak B."/>
            <person name="Reinders A."/>
            <person name="Roevekamp M."/>
            <person name="Sano R."/>
            <person name="Sawa S."/>
            <person name="Schmid M."/>
            <person name="Shirakawa M."/>
            <person name="Solano R."/>
            <person name="Spunde A."/>
            <person name="Suetsugu N."/>
            <person name="Sugano S."/>
            <person name="Sugiyama A."/>
            <person name="Sun R."/>
            <person name="Suzuki Y."/>
            <person name="Takenaka M."/>
            <person name="Takezawa D."/>
            <person name="Tomogane H."/>
            <person name="Tsuzuki M."/>
            <person name="Ueda T."/>
            <person name="Umeda M."/>
            <person name="Ward J."/>
            <person name="Watanabe Y."/>
            <person name="Yazaki K."/>
            <person name="Yokoyama R."/>
            <person name="Yoshitake Y."/>
            <person name="Yotsui I."/>
            <person name="Zachgo S."/>
            <person name="Schmutz J."/>
        </authorList>
    </citation>
    <scope>NUCLEOTIDE SEQUENCE [LARGE SCALE GENOMIC DNA]</scope>
    <source>
        <strain evidence="6">cv. B-3</strain>
    </source>
</reference>
<protein>
    <recommendedName>
        <fullName evidence="7">TTF-type domain-containing protein</fullName>
    </recommendedName>
</protein>
<dbReference type="SUPFAM" id="SSF53098">
    <property type="entry name" value="Ribonuclease H-like"/>
    <property type="match status" value="1"/>
</dbReference>
<feature type="domain" description="HAT C-terminal dimerisation" evidence="3">
    <location>
        <begin position="535"/>
        <end position="581"/>
    </location>
</feature>
<dbReference type="EMBL" id="CM010628">
    <property type="protein sequence ID" value="RID79871.1"/>
    <property type="molecule type" value="Genomic_DNA"/>
</dbReference>
<keyword evidence="2" id="KW-0812">Transmembrane</keyword>
<dbReference type="InterPro" id="IPR008906">
    <property type="entry name" value="HATC_C_dom"/>
</dbReference>